<dbReference type="EMBL" id="LQZE01000076">
    <property type="protein sequence ID" value="KXU16419.1"/>
    <property type="molecule type" value="Genomic_DNA"/>
</dbReference>
<dbReference type="PATRIC" id="fig|1303.79.peg.486"/>
<gene>
    <name evidence="1" type="ORF">SORDD16_00447</name>
    <name evidence="2" type="ORF">SORDD17_00383</name>
</gene>
<dbReference type="Proteomes" id="UP000072989">
    <property type="component" value="Unassembled WGS sequence"/>
</dbReference>
<evidence type="ECO:0000313" key="4">
    <source>
        <dbReference type="Proteomes" id="UP000072989"/>
    </source>
</evidence>
<organism evidence="2 4">
    <name type="scientific">Streptococcus oralis</name>
    <dbReference type="NCBI Taxonomy" id="1303"/>
    <lineage>
        <taxon>Bacteria</taxon>
        <taxon>Bacillati</taxon>
        <taxon>Bacillota</taxon>
        <taxon>Bacilli</taxon>
        <taxon>Lactobacillales</taxon>
        <taxon>Streptococcaceae</taxon>
        <taxon>Streptococcus</taxon>
    </lineage>
</organism>
<proteinExistence type="predicted"/>
<comment type="caution">
    <text evidence="2">The sequence shown here is derived from an EMBL/GenBank/DDBJ whole genome shotgun (WGS) entry which is preliminary data.</text>
</comment>
<protein>
    <submittedName>
        <fullName evidence="2">Uncharacterized protein</fullName>
    </submittedName>
</protein>
<evidence type="ECO:0000313" key="1">
    <source>
        <dbReference type="EMBL" id="KXT87924.1"/>
    </source>
</evidence>
<name>A0A139RNX3_STROR</name>
<reference evidence="3 4" key="1">
    <citation type="submission" date="2016-01" db="EMBL/GenBank/DDBJ databases">
        <title>Highly variable Streptococcus oralis are common among viridans streptococci isolated from primates.</title>
        <authorList>
            <person name="Denapaite D."/>
            <person name="Rieger M."/>
            <person name="Koendgen S."/>
            <person name="Brueckner R."/>
            <person name="Ochigava I."/>
            <person name="Kappeler P."/>
            <person name="Maetz-Rensing K."/>
            <person name="Leendertz F."/>
            <person name="Hakenbeck R."/>
        </authorList>
    </citation>
    <scope>NUCLEOTIDE SEQUENCE [LARGE SCALE GENOMIC DNA]</scope>
    <source>
        <strain evidence="1 3">DD16</strain>
        <strain evidence="2 4">DD17</strain>
    </source>
</reference>
<dbReference type="AlphaFoldDB" id="A0A139RNX3"/>
<accession>A0A139RNX3</accession>
<sequence length="57" mass="6657">MYREASYFKIYLAETEGLVLDKQFLDLANDKIVTKGIFLLLSEVKEILILMMAFPNR</sequence>
<evidence type="ECO:0000313" key="2">
    <source>
        <dbReference type="EMBL" id="KXU16419.1"/>
    </source>
</evidence>
<dbReference type="Proteomes" id="UP000072653">
    <property type="component" value="Unassembled WGS sequence"/>
</dbReference>
<evidence type="ECO:0000313" key="3">
    <source>
        <dbReference type="Proteomes" id="UP000072653"/>
    </source>
</evidence>
<dbReference type="EMBL" id="LQOB01000027">
    <property type="protein sequence ID" value="KXT87924.1"/>
    <property type="molecule type" value="Genomic_DNA"/>
</dbReference>